<gene>
    <name evidence="2" type="ORF">AV530_009647</name>
</gene>
<evidence type="ECO:0000256" key="1">
    <source>
        <dbReference type="SAM" id="MobiDB-lite"/>
    </source>
</evidence>
<evidence type="ECO:0000313" key="3">
    <source>
        <dbReference type="Proteomes" id="UP000190648"/>
    </source>
</evidence>
<dbReference type="AlphaFoldDB" id="A0A1V4JGK3"/>
<reference evidence="2 3" key="1">
    <citation type="submission" date="2016-02" db="EMBL/GenBank/DDBJ databases">
        <title>Band-tailed pigeon sequencing and assembly.</title>
        <authorList>
            <person name="Soares A.E."/>
            <person name="Novak B.J."/>
            <person name="Rice E.S."/>
            <person name="O'Connell B."/>
            <person name="Chang D."/>
            <person name="Weber S."/>
            <person name="Shapiro B."/>
        </authorList>
    </citation>
    <scope>NUCLEOTIDE SEQUENCE [LARGE SCALE GENOMIC DNA]</scope>
    <source>
        <strain evidence="2">BTP2013</strain>
        <tissue evidence="2">Blood</tissue>
    </source>
</reference>
<name>A0A1V4JGK3_PATFA</name>
<keyword evidence="3" id="KW-1185">Reference proteome</keyword>
<organism evidence="2 3">
    <name type="scientific">Patagioenas fasciata monilis</name>
    <dbReference type="NCBI Taxonomy" id="372326"/>
    <lineage>
        <taxon>Eukaryota</taxon>
        <taxon>Metazoa</taxon>
        <taxon>Chordata</taxon>
        <taxon>Craniata</taxon>
        <taxon>Vertebrata</taxon>
        <taxon>Euteleostomi</taxon>
        <taxon>Archelosauria</taxon>
        <taxon>Archosauria</taxon>
        <taxon>Dinosauria</taxon>
        <taxon>Saurischia</taxon>
        <taxon>Theropoda</taxon>
        <taxon>Coelurosauria</taxon>
        <taxon>Aves</taxon>
        <taxon>Neognathae</taxon>
        <taxon>Neoaves</taxon>
        <taxon>Columbimorphae</taxon>
        <taxon>Columbiformes</taxon>
        <taxon>Columbidae</taxon>
        <taxon>Patagioenas</taxon>
    </lineage>
</organism>
<sequence>MISTPSPISSPPARGANLCFKALEPGGERWKLPCQPFIIKKDVPKQRADVTATGIQLIFSKGRKHPFEDINAPALRIWFLMGALIRTALPQAQWSVSGITLIQSSPLSFSRSSRSTGTTLDWEERERISRVGSSSWHWSGKDPGGTLPPKKV</sequence>
<proteinExistence type="predicted"/>
<dbReference type="Proteomes" id="UP000190648">
    <property type="component" value="Unassembled WGS sequence"/>
</dbReference>
<protein>
    <submittedName>
        <fullName evidence="2">Uncharacterized protein</fullName>
    </submittedName>
</protein>
<feature type="region of interest" description="Disordered" evidence="1">
    <location>
        <begin position="120"/>
        <end position="152"/>
    </location>
</feature>
<dbReference type="EMBL" id="LSYS01007712">
    <property type="protein sequence ID" value="OPJ71296.1"/>
    <property type="molecule type" value="Genomic_DNA"/>
</dbReference>
<evidence type="ECO:0000313" key="2">
    <source>
        <dbReference type="EMBL" id="OPJ71296.1"/>
    </source>
</evidence>
<accession>A0A1V4JGK3</accession>
<comment type="caution">
    <text evidence="2">The sequence shown here is derived from an EMBL/GenBank/DDBJ whole genome shotgun (WGS) entry which is preliminary data.</text>
</comment>